<feature type="compositionally biased region" description="Low complexity" evidence="1">
    <location>
        <begin position="74"/>
        <end position="95"/>
    </location>
</feature>
<feature type="compositionally biased region" description="Basic residues" evidence="1">
    <location>
        <begin position="106"/>
        <end position="115"/>
    </location>
</feature>
<comment type="caution">
    <text evidence="3">The sequence shown here is derived from an EMBL/GenBank/DDBJ whole genome shotgun (WGS) entry which is preliminary data.</text>
</comment>
<sequence>MRRPPASKALPKRLAPISGASLPRVTSRDDLVPAAKPPSGASSIRSRGGARRPRKLPPLVGAGVGGSSTPSRHASAASTGSARSSAAIAAAPAAEMADHRHEQQHQQRRHARGPSHTHSERGGGGGDAEDHHVEDHGVKDHGGDGTDDHGGDGQGEMRELPESERQAILAGLRKSLDRVMVQHGKLPQAPGPASRTARREELERQMQELEADIEQLSVGGKILIRA</sequence>
<feature type="compositionally biased region" description="Low complexity" evidence="1">
    <location>
        <begin position="37"/>
        <end position="47"/>
    </location>
</feature>
<accession>A0ABR4ND56</accession>
<dbReference type="Pfam" id="PF13864">
    <property type="entry name" value="Enkurin"/>
    <property type="match status" value="1"/>
</dbReference>
<evidence type="ECO:0000259" key="2">
    <source>
        <dbReference type="PROSITE" id="PS51665"/>
    </source>
</evidence>
<evidence type="ECO:0000256" key="1">
    <source>
        <dbReference type="SAM" id="MobiDB-lite"/>
    </source>
</evidence>
<evidence type="ECO:0000313" key="3">
    <source>
        <dbReference type="EMBL" id="KAL2917462.1"/>
    </source>
</evidence>
<reference evidence="3 4" key="1">
    <citation type="submission" date="2023-09" db="EMBL/GenBank/DDBJ databases">
        <title>Pangenome analysis of Batrachochytrium dendrobatidis and related Chytrids.</title>
        <authorList>
            <person name="Yacoub M.N."/>
            <person name="Stajich J.E."/>
            <person name="James T.Y."/>
        </authorList>
    </citation>
    <scope>NUCLEOTIDE SEQUENCE [LARGE SCALE GENOMIC DNA]</scope>
    <source>
        <strain evidence="3 4">JEL0888</strain>
    </source>
</reference>
<dbReference type="PROSITE" id="PS51665">
    <property type="entry name" value="ENKURIN"/>
    <property type="match status" value="1"/>
</dbReference>
<gene>
    <name evidence="3" type="ORF">HK105_203128</name>
</gene>
<protein>
    <recommendedName>
        <fullName evidence="2">Enkurin domain-containing protein</fullName>
    </recommendedName>
</protein>
<proteinExistence type="predicted"/>
<keyword evidence="4" id="KW-1185">Reference proteome</keyword>
<dbReference type="InterPro" id="IPR027012">
    <property type="entry name" value="Enkurin_dom"/>
</dbReference>
<evidence type="ECO:0000313" key="4">
    <source>
        <dbReference type="Proteomes" id="UP001527925"/>
    </source>
</evidence>
<dbReference type="EMBL" id="JADGIZ020000011">
    <property type="protein sequence ID" value="KAL2917462.1"/>
    <property type="molecule type" value="Genomic_DNA"/>
</dbReference>
<feature type="domain" description="Enkurin" evidence="2">
    <location>
        <begin position="85"/>
        <end position="224"/>
    </location>
</feature>
<feature type="region of interest" description="Disordered" evidence="1">
    <location>
        <begin position="1"/>
        <end position="166"/>
    </location>
</feature>
<name>A0ABR4ND56_9FUNG</name>
<dbReference type="Proteomes" id="UP001527925">
    <property type="component" value="Unassembled WGS sequence"/>
</dbReference>
<feature type="compositionally biased region" description="Basic and acidic residues" evidence="1">
    <location>
        <begin position="96"/>
        <end position="105"/>
    </location>
</feature>
<feature type="compositionally biased region" description="Basic and acidic residues" evidence="1">
    <location>
        <begin position="128"/>
        <end position="165"/>
    </location>
</feature>
<organism evidence="3 4">
    <name type="scientific">Polyrhizophydium stewartii</name>
    <dbReference type="NCBI Taxonomy" id="2732419"/>
    <lineage>
        <taxon>Eukaryota</taxon>
        <taxon>Fungi</taxon>
        <taxon>Fungi incertae sedis</taxon>
        <taxon>Chytridiomycota</taxon>
        <taxon>Chytridiomycota incertae sedis</taxon>
        <taxon>Chytridiomycetes</taxon>
        <taxon>Rhizophydiales</taxon>
        <taxon>Rhizophydiales incertae sedis</taxon>
        <taxon>Polyrhizophydium</taxon>
    </lineage>
</organism>